<accession>A0A6N6VUZ3</accession>
<dbReference type="AlphaFoldDB" id="A0A6N6VUZ3"/>
<dbReference type="NCBIfam" id="TIGR03353">
    <property type="entry name" value="VI_chp_4"/>
    <property type="match status" value="1"/>
</dbReference>
<dbReference type="Proteomes" id="UP000437748">
    <property type="component" value="Unassembled WGS sequence"/>
</dbReference>
<dbReference type="RefSeq" id="WP_153418869.1">
    <property type="nucleotide sequence ID" value="NZ_WFLM01000002.1"/>
</dbReference>
<sequence length="449" mass="52691">MKSLKNIPEQIMWHDGMLLSPQHFQQAFKRSENIYKYQFFQNIPYPFGVKTFTFDENTFTNGLLKVEELECTFQDGLEYYFNSSKDKETLEFDLTKYKDILSKKPVTLVICLPKNKTNNYILNSSNSRFKSVNIDSYSIDENTGEDEIYIPRIKPNVSFMLEHEISSNFIAIPIAQVYLENSFYKTKLFCPPTTSITQESPIWKISNSVCLLLRYKIQDIIADIYKFDNEEYKGTFFNRRQALKTMKACLPRLEASIHSNQLHPFQLYLELYNVYAHISSNDIDENPKSLVPYNHFNLLETFEVINNYIIEYLEREIPTGFNVTKISKIDKKFQSTILTKENTLDNNTHILIGLKKSYSVSEENFINWIKSSIICEEENLSMVVERRSLGLSRSIIEKYENLIPKKNIYLVYVKLDNIKKDKINIVISSSVNENIHYLPEEVIIYSRKA</sequence>
<evidence type="ECO:0000313" key="1">
    <source>
        <dbReference type="EMBL" id="KAB8039579.1"/>
    </source>
</evidence>
<proteinExistence type="predicted"/>
<gene>
    <name evidence="1" type="ORF">GCL60_04795</name>
</gene>
<comment type="caution">
    <text evidence="1">The sequence shown here is derived from an EMBL/GenBank/DDBJ whole genome shotgun (WGS) entry which is preliminary data.</text>
</comment>
<dbReference type="PANTHER" id="PTHR35566">
    <property type="entry name" value="BLR3599 PROTEIN"/>
    <property type="match status" value="1"/>
</dbReference>
<organism evidence="1 2">
    <name type="scientific">Silvanigrella paludirubra</name>
    <dbReference type="NCBI Taxonomy" id="2499159"/>
    <lineage>
        <taxon>Bacteria</taxon>
        <taxon>Pseudomonadati</taxon>
        <taxon>Bdellovibrionota</taxon>
        <taxon>Oligoflexia</taxon>
        <taxon>Silvanigrellales</taxon>
        <taxon>Silvanigrellaceae</taxon>
        <taxon>Silvanigrella</taxon>
    </lineage>
</organism>
<dbReference type="OrthoDB" id="9775333at2"/>
<dbReference type="Pfam" id="PF05936">
    <property type="entry name" value="T6SS_VasE"/>
    <property type="match status" value="1"/>
</dbReference>
<evidence type="ECO:0008006" key="3">
    <source>
        <dbReference type="Google" id="ProtNLM"/>
    </source>
</evidence>
<dbReference type="PANTHER" id="PTHR35566:SF1">
    <property type="entry name" value="TYPE VI SECRETION SYSTEM BASEPLATE COMPONENT TSSK1"/>
    <property type="match status" value="1"/>
</dbReference>
<dbReference type="InterPro" id="IPR010263">
    <property type="entry name" value="T6SS_TssK"/>
</dbReference>
<dbReference type="EMBL" id="WFLM01000002">
    <property type="protein sequence ID" value="KAB8039579.1"/>
    <property type="molecule type" value="Genomic_DNA"/>
</dbReference>
<evidence type="ECO:0000313" key="2">
    <source>
        <dbReference type="Proteomes" id="UP000437748"/>
    </source>
</evidence>
<protein>
    <recommendedName>
        <fullName evidence="3">Type VI secretion system baseplate subunit TssK</fullName>
    </recommendedName>
</protein>
<keyword evidence="2" id="KW-1185">Reference proteome</keyword>
<reference evidence="1 2" key="1">
    <citation type="submission" date="2019-10" db="EMBL/GenBank/DDBJ databases">
        <title>New species of Slilvanegrellaceae.</title>
        <authorList>
            <person name="Pitt A."/>
            <person name="Hahn M.W."/>
        </authorList>
    </citation>
    <scope>NUCLEOTIDE SEQUENCE [LARGE SCALE GENOMIC DNA]</scope>
    <source>
        <strain evidence="1 2">SP-Ram-0.45-NSY-1</strain>
    </source>
</reference>
<name>A0A6N6VUZ3_9BACT</name>